<dbReference type="Proteomes" id="UP001590951">
    <property type="component" value="Unassembled WGS sequence"/>
</dbReference>
<reference evidence="1 2" key="1">
    <citation type="submission" date="2024-09" db="EMBL/GenBank/DDBJ databases">
        <title>Rethinking Asexuality: The Enigmatic Case of Functional Sexual Genes in Lepraria (Stereocaulaceae).</title>
        <authorList>
            <person name="Doellman M."/>
            <person name="Sun Y."/>
            <person name="Barcenas-Pena A."/>
            <person name="Lumbsch H.T."/>
            <person name="Grewe F."/>
        </authorList>
    </citation>
    <scope>NUCLEOTIDE SEQUENCE [LARGE SCALE GENOMIC DNA]</scope>
    <source>
        <strain evidence="1 2">Grewe 0041</strain>
    </source>
</reference>
<evidence type="ECO:0000313" key="2">
    <source>
        <dbReference type="Proteomes" id="UP001590951"/>
    </source>
</evidence>
<gene>
    <name evidence="1" type="ORF">ABVK25_000694</name>
</gene>
<protein>
    <submittedName>
        <fullName evidence="1">Uncharacterized protein</fullName>
    </submittedName>
</protein>
<evidence type="ECO:0000313" key="1">
    <source>
        <dbReference type="EMBL" id="KAL2059401.1"/>
    </source>
</evidence>
<organism evidence="1 2">
    <name type="scientific">Lepraria finkii</name>
    <dbReference type="NCBI Taxonomy" id="1340010"/>
    <lineage>
        <taxon>Eukaryota</taxon>
        <taxon>Fungi</taxon>
        <taxon>Dikarya</taxon>
        <taxon>Ascomycota</taxon>
        <taxon>Pezizomycotina</taxon>
        <taxon>Lecanoromycetes</taxon>
        <taxon>OSLEUM clade</taxon>
        <taxon>Lecanoromycetidae</taxon>
        <taxon>Lecanorales</taxon>
        <taxon>Lecanorineae</taxon>
        <taxon>Stereocaulaceae</taxon>
        <taxon>Lepraria</taxon>
    </lineage>
</organism>
<accession>A0ABR4BQW0</accession>
<dbReference type="EMBL" id="JBHFEH010000001">
    <property type="protein sequence ID" value="KAL2059401.1"/>
    <property type="molecule type" value="Genomic_DNA"/>
</dbReference>
<proteinExistence type="predicted"/>
<sequence>MYWNPDTTSTDSLVTSAPASASALVSDGFTFTSPPVYVFYYGLPGLWNCDVPYNLLNSDFSTIDTVHDSVNIVYEPSA</sequence>
<name>A0ABR4BQW0_9LECA</name>
<keyword evidence="2" id="KW-1185">Reference proteome</keyword>
<comment type="caution">
    <text evidence="1">The sequence shown here is derived from an EMBL/GenBank/DDBJ whole genome shotgun (WGS) entry which is preliminary data.</text>
</comment>